<comment type="caution">
    <text evidence="1">The sequence shown here is derived from an EMBL/GenBank/DDBJ whole genome shotgun (WGS) entry which is preliminary data.</text>
</comment>
<keyword evidence="2" id="KW-1185">Reference proteome</keyword>
<gene>
    <name evidence="1" type="ORF">VNO80_21216</name>
</gene>
<evidence type="ECO:0000313" key="2">
    <source>
        <dbReference type="Proteomes" id="UP001374584"/>
    </source>
</evidence>
<dbReference type="Proteomes" id="UP001374584">
    <property type="component" value="Unassembled WGS sequence"/>
</dbReference>
<name>A0AAN9M7C2_PHACN</name>
<protein>
    <submittedName>
        <fullName evidence="1">Uncharacterized protein</fullName>
    </submittedName>
</protein>
<evidence type="ECO:0000313" key="1">
    <source>
        <dbReference type="EMBL" id="KAK7346693.1"/>
    </source>
</evidence>
<accession>A0AAN9M7C2</accession>
<organism evidence="1 2">
    <name type="scientific">Phaseolus coccineus</name>
    <name type="common">Scarlet runner bean</name>
    <name type="synonym">Phaseolus multiflorus</name>
    <dbReference type="NCBI Taxonomy" id="3886"/>
    <lineage>
        <taxon>Eukaryota</taxon>
        <taxon>Viridiplantae</taxon>
        <taxon>Streptophyta</taxon>
        <taxon>Embryophyta</taxon>
        <taxon>Tracheophyta</taxon>
        <taxon>Spermatophyta</taxon>
        <taxon>Magnoliopsida</taxon>
        <taxon>eudicotyledons</taxon>
        <taxon>Gunneridae</taxon>
        <taxon>Pentapetalae</taxon>
        <taxon>rosids</taxon>
        <taxon>fabids</taxon>
        <taxon>Fabales</taxon>
        <taxon>Fabaceae</taxon>
        <taxon>Papilionoideae</taxon>
        <taxon>50 kb inversion clade</taxon>
        <taxon>NPAAA clade</taxon>
        <taxon>indigoferoid/millettioid clade</taxon>
        <taxon>Phaseoleae</taxon>
        <taxon>Phaseolus</taxon>
    </lineage>
</organism>
<proteinExistence type="predicted"/>
<reference evidence="1 2" key="1">
    <citation type="submission" date="2024-01" db="EMBL/GenBank/DDBJ databases">
        <title>The genomes of 5 underutilized Papilionoideae crops provide insights into root nodulation and disease resistanc.</title>
        <authorList>
            <person name="Jiang F."/>
        </authorList>
    </citation>
    <scope>NUCLEOTIDE SEQUENCE [LARGE SCALE GENOMIC DNA]</scope>
    <source>
        <strain evidence="1">JINMINGXINNONG_FW02</strain>
        <tissue evidence="1">Leaves</tissue>
    </source>
</reference>
<dbReference type="EMBL" id="JAYMYR010000008">
    <property type="protein sequence ID" value="KAK7346693.1"/>
    <property type="molecule type" value="Genomic_DNA"/>
</dbReference>
<dbReference type="AlphaFoldDB" id="A0AAN9M7C2"/>
<sequence length="178" mass="20298">MFWIYYHGLRKFGILDTAETVHWWNPPQLEGPTTYAKHCASEGNAGEYICQCRCHTELILHERSKPEAPVLKERIMSNRVKPPYMTKYGGGTALGLVINGHSMEEVIFIHSYNTSLCLCFLPRTITLFKCGVGPVTSDMGERLLTTMWKSKNGGRVSRGEDSRHYLKPVSPYRIGYHM</sequence>